<dbReference type="PANTHER" id="PTHR47331">
    <property type="entry name" value="PHD-TYPE DOMAIN-CONTAINING PROTEIN"/>
    <property type="match status" value="1"/>
</dbReference>
<proteinExistence type="predicted"/>
<dbReference type="AlphaFoldDB" id="A0A8J2PAG2"/>
<sequence length="363" mass="41688">AVPAPLPLDRVRDAEIFEVTGVDLAGPLYLKGGKKSWVVLFTCAVFRAVHLELVSTLSTEGFIQSLRRFVGRRGRPAVIYSDNGTNFVGTENLFRRVNWDTIEQYSSVRRIQWKFNPPTAAWWGGWWERLVRILKGHLRRVLGRASLYYEELVTILCDIESVVNSRPLTYVSEETDQFSPITPALFLRGNREDGVPEMDIVDHESLNRRWQYRQRLRDDMRRRFRTEYLGQLVQSVGKKQVRRVMVGEVVLVGSDNQRRLNWPLGKVLELIPGPDGNVRVVRVQTASGEILRPVQRIYPSEVSSLEEVNAEAVELVREEDKVDNCRGKLLVPKVPAKEIRTRSGRVIKAPVKYSKSYLSLFVD</sequence>
<feature type="domain" description="Integrase catalytic" evidence="1">
    <location>
        <begin position="3"/>
        <end position="191"/>
    </location>
</feature>
<dbReference type="PANTHER" id="PTHR47331:SF1">
    <property type="entry name" value="GAG-LIKE PROTEIN"/>
    <property type="match status" value="1"/>
</dbReference>
<name>A0A8J2PAG2_9HEXA</name>
<dbReference type="GO" id="GO:0015074">
    <property type="term" value="P:DNA integration"/>
    <property type="evidence" value="ECO:0007669"/>
    <property type="project" value="InterPro"/>
</dbReference>
<dbReference type="EMBL" id="CAJVCH010340181">
    <property type="protein sequence ID" value="CAG7815247.1"/>
    <property type="molecule type" value="Genomic_DNA"/>
</dbReference>
<dbReference type="Proteomes" id="UP000708208">
    <property type="component" value="Unassembled WGS sequence"/>
</dbReference>
<comment type="caution">
    <text evidence="2">The sequence shown here is derived from an EMBL/GenBank/DDBJ whole genome shotgun (WGS) entry which is preliminary data.</text>
</comment>
<protein>
    <recommendedName>
        <fullName evidence="1">Integrase catalytic domain-containing protein</fullName>
    </recommendedName>
</protein>
<dbReference type="PROSITE" id="PS50994">
    <property type="entry name" value="INTEGRASE"/>
    <property type="match status" value="1"/>
</dbReference>
<reference evidence="2" key="1">
    <citation type="submission" date="2021-06" db="EMBL/GenBank/DDBJ databases">
        <authorList>
            <person name="Hodson N. C."/>
            <person name="Mongue J. A."/>
            <person name="Jaron S. K."/>
        </authorList>
    </citation>
    <scope>NUCLEOTIDE SEQUENCE</scope>
</reference>
<evidence type="ECO:0000313" key="2">
    <source>
        <dbReference type="EMBL" id="CAG7815247.1"/>
    </source>
</evidence>
<evidence type="ECO:0000259" key="1">
    <source>
        <dbReference type="PROSITE" id="PS50994"/>
    </source>
</evidence>
<dbReference type="InterPro" id="IPR040676">
    <property type="entry name" value="DUF5641"/>
</dbReference>
<feature type="non-terminal residue" evidence="2">
    <location>
        <position position="1"/>
    </location>
</feature>
<dbReference type="OrthoDB" id="5967017at2759"/>
<dbReference type="InterPro" id="IPR001584">
    <property type="entry name" value="Integrase_cat-core"/>
</dbReference>
<dbReference type="Pfam" id="PF18701">
    <property type="entry name" value="DUF5641"/>
    <property type="match status" value="1"/>
</dbReference>
<accession>A0A8J2PAG2</accession>
<keyword evidence="3" id="KW-1185">Reference proteome</keyword>
<gene>
    <name evidence="2" type="ORF">AFUS01_LOCUS25942</name>
</gene>
<organism evidence="2 3">
    <name type="scientific">Allacma fusca</name>
    <dbReference type="NCBI Taxonomy" id="39272"/>
    <lineage>
        <taxon>Eukaryota</taxon>
        <taxon>Metazoa</taxon>
        <taxon>Ecdysozoa</taxon>
        <taxon>Arthropoda</taxon>
        <taxon>Hexapoda</taxon>
        <taxon>Collembola</taxon>
        <taxon>Symphypleona</taxon>
        <taxon>Sminthuridae</taxon>
        <taxon>Allacma</taxon>
    </lineage>
</organism>
<evidence type="ECO:0000313" key="3">
    <source>
        <dbReference type="Proteomes" id="UP000708208"/>
    </source>
</evidence>